<comment type="caution">
    <text evidence="1">The sequence shown here is derived from an EMBL/GenBank/DDBJ whole genome shotgun (WGS) entry which is preliminary data.</text>
</comment>
<protein>
    <recommendedName>
        <fullName evidence="3">Recombination-associated protein RdgC</fullName>
    </recommendedName>
</protein>
<accession>A0A017TDD3</accession>
<gene>
    <name evidence="1" type="ORF">CAP_0787</name>
</gene>
<dbReference type="Proteomes" id="UP000019678">
    <property type="component" value="Unassembled WGS sequence"/>
</dbReference>
<dbReference type="eggNOG" id="COG2974">
    <property type="taxonomic scope" value="Bacteria"/>
</dbReference>
<organism evidence="1 2">
    <name type="scientific">Chondromyces apiculatus DSM 436</name>
    <dbReference type="NCBI Taxonomy" id="1192034"/>
    <lineage>
        <taxon>Bacteria</taxon>
        <taxon>Pseudomonadati</taxon>
        <taxon>Myxococcota</taxon>
        <taxon>Polyangia</taxon>
        <taxon>Polyangiales</taxon>
        <taxon>Polyangiaceae</taxon>
        <taxon>Chondromyces</taxon>
    </lineage>
</organism>
<evidence type="ECO:0000313" key="2">
    <source>
        <dbReference type="Proteomes" id="UP000019678"/>
    </source>
</evidence>
<dbReference type="EMBL" id="ASRX01000011">
    <property type="protein sequence ID" value="EYF07308.1"/>
    <property type="molecule type" value="Genomic_DNA"/>
</dbReference>
<reference evidence="1 2" key="1">
    <citation type="submission" date="2013-05" db="EMBL/GenBank/DDBJ databases">
        <title>Genome assembly of Chondromyces apiculatus DSM 436.</title>
        <authorList>
            <person name="Sharma G."/>
            <person name="Khatri I."/>
            <person name="Kaur C."/>
            <person name="Mayilraj S."/>
            <person name="Subramanian S."/>
        </authorList>
    </citation>
    <scope>NUCLEOTIDE SEQUENCE [LARGE SCALE GENOMIC DNA]</scope>
    <source>
        <strain evidence="1 2">DSM 436</strain>
    </source>
</reference>
<keyword evidence="2" id="KW-1185">Reference proteome</keyword>
<sequence>MRGELADSFRDLFVERVRLRAFQPLTVEAEADQQSGWCSIEDPLDTDLDHNKLYFGSYLNLGLRTDKWVIPGPLLKAHLAEAERAHLQKRGRERLSKSEKEEIRTNVSRRLRKQVLPVMNVVDLSWNLDTGVVRFWNQSPRVLESMMEIFEDTFSVNLLPESPGASAVTMGLSDLHTRALEALTPTAFHPAFA</sequence>
<dbReference type="STRING" id="1192034.CAP_0787"/>
<evidence type="ECO:0008006" key="3">
    <source>
        <dbReference type="Google" id="ProtNLM"/>
    </source>
</evidence>
<name>A0A017TDD3_9BACT</name>
<dbReference type="AlphaFoldDB" id="A0A017TDD3"/>
<evidence type="ECO:0000313" key="1">
    <source>
        <dbReference type="EMBL" id="EYF07308.1"/>
    </source>
</evidence>
<proteinExistence type="predicted"/>